<dbReference type="Proteomes" id="UP000028760">
    <property type="component" value="Unassembled WGS sequence"/>
</dbReference>
<name>A0A096MAA5_POEFO</name>
<dbReference type="EMBL" id="AYCK01021999">
    <property type="status" value="NOT_ANNOTATED_CDS"/>
    <property type="molecule type" value="Genomic_DNA"/>
</dbReference>
<keyword evidence="3" id="KW-1185">Reference proteome</keyword>
<reference evidence="2" key="3">
    <citation type="submission" date="2025-09" db="UniProtKB">
        <authorList>
            <consortium name="Ensembl"/>
        </authorList>
    </citation>
    <scope>IDENTIFICATION</scope>
</reference>
<evidence type="ECO:0000313" key="2">
    <source>
        <dbReference type="Ensembl" id="ENSPFOP00000028346.1"/>
    </source>
</evidence>
<reference evidence="2" key="2">
    <citation type="submission" date="2025-08" db="UniProtKB">
        <authorList>
            <consortium name="Ensembl"/>
        </authorList>
    </citation>
    <scope>IDENTIFICATION</scope>
</reference>
<evidence type="ECO:0000313" key="3">
    <source>
        <dbReference type="Proteomes" id="UP000028760"/>
    </source>
</evidence>
<dbReference type="AlphaFoldDB" id="A0A096MAA5"/>
<reference evidence="3" key="1">
    <citation type="submission" date="2013-10" db="EMBL/GenBank/DDBJ databases">
        <authorList>
            <person name="Schartl M."/>
            <person name="Warren W."/>
        </authorList>
    </citation>
    <scope>NUCLEOTIDE SEQUENCE [LARGE SCALE GENOMIC DNA]</scope>
    <source>
        <strain evidence="3">female</strain>
    </source>
</reference>
<feature type="compositionally biased region" description="Basic and acidic residues" evidence="1">
    <location>
        <begin position="129"/>
        <end position="140"/>
    </location>
</feature>
<feature type="region of interest" description="Disordered" evidence="1">
    <location>
        <begin position="121"/>
        <end position="168"/>
    </location>
</feature>
<feature type="compositionally biased region" description="Polar residues" evidence="1">
    <location>
        <begin position="272"/>
        <end position="289"/>
    </location>
</feature>
<protein>
    <submittedName>
        <fullName evidence="2">Uncharacterized protein</fullName>
    </submittedName>
</protein>
<accession>A0A096MAA5</accession>
<sequence length="289" mass="31350">DRPKLQSSHSMERCPSVRLNPTEAESRRSCWLSPEESLDRNKLSPTYIPESSILKRPASFRSAGKQLRRQAAVCCDSLDQSGSADDLAETCLTEPPAASPPLCQRSSSVHTLKYTHPQRVISCRSHSRSHSETTTHEHVPEQASCDLQPDTEAEKRPVSPQGTSSLNVTSTESILSASLLNHRAAGSDPAPMLDDADEEVDGMNGSVTQPAPGGHLFPSPGEQRSRFSHSASPVSGRSRKHRMSPPPGDKPVTKAPQLLDSSVELRRRTLSFDATTVSPNQQEGSSVED</sequence>
<evidence type="ECO:0000256" key="1">
    <source>
        <dbReference type="SAM" id="MobiDB-lite"/>
    </source>
</evidence>
<dbReference type="Ensembl" id="ENSPFOT00000031772.1">
    <property type="protein sequence ID" value="ENSPFOP00000028346.1"/>
    <property type="gene ID" value="ENSPFOG00000024587.1"/>
</dbReference>
<feature type="region of interest" description="Disordered" evidence="1">
    <location>
        <begin position="185"/>
        <end position="289"/>
    </location>
</feature>
<proteinExistence type="predicted"/>
<organism evidence="2 3">
    <name type="scientific">Poecilia formosa</name>
    <name type="common">Amazon molly</name>
    <name type="synonym">Limia formosa</name>
    <dbReference type="NCBI Taxonomy" id="48698"/>
    <lineage>
        <taxon>Eukaryota</taxon>
        <taxon>Metazoa</taxon>
        <taxon>Chordata</taxon>
        <taxon>Craniata</taxon>
        <taxon>Vertebrata</taxon>
        <taxon>Euteleostomi</taxon>
        <taxon>Actinopterygii</taxon>
        <taxon>Neopterygii</taxon>
        <taxon>Teleostei</taxon>
        <taxon>Neoteleostei</taxon>
        <taxon>Acanthomorphata</taxon>
        <taxon>Ovalentaria</taxon>
        <taxon>Atherinomorphae</taxon>
        <taxon>Cyprinodontiformes</taxon>
        <taxon>Poeciliidae</taxon>
        <taxon>Poeciliinae</taxon>
        <taxon>Poecilia</taxon>
    </lineage>
</organism>
<feature type="region of interest" description="Disordered" evidence="1">
    <location>
        <begin position="1"/>
        <end position="25"/>
    </location>
</feature>
<dbReference type="OMA" id="TRVACTE"/>